<dbReference type="PANTHER" id="PTHR47266">
    <property type="entry name" value="ENDONUCLEASE-RELATED"/>
    <property type="match status" value="1"/>
</dbReference>
<evidence type="ECO:0000313" key="2">
    <source>
        <dbReference type="EMBL" id="RVW22736.1"/>
    </source>
</evidence>
<dbReference type="InterPro" id="IPR036397">
    <property type="entry name" value="RNaseH_sf"/>
</dbReference>
<dbReference type="PROSITE" id="PS50994">
    <property type="entry name" value="INTEGRASE"/>
    <property type="match status" value="1"/>
</dbReference>
<dbReference type="EMBL" id="QGNW01002220">
    <property type="protein sequence ID" value="RVW22736.1"/>
    <property type="molecule type" value="Genomic_DNA"/>
</dbReference>
<dbReference type="InterPro" id="IPR001584">
    <property type="entry name" value="Integrase_cat-core"/>
</dbReference>
<accession>A0A438CHR6</accession>
<protein>
    <recommendedName>
        <fullName evidence="1">Integrase catalytic domain-containing protein</fullName>
    </recommendedName>
</protein>
<sequence length="286" mass="33188">MLIEVTPWYAHIANYLVIGKVPSEWKAQDKKHFFAKIHAYYWEEPFLFKYCADQIIRKCVPEQEQQGIIGHCHESACGGYFASQKTTMKGIDFMGPFSMSFGYSYISIGVPKAIISYRGTHFCNKPFETLLAKYGVKHKVATPYHPQTSRQVELAKSGDKKHTDEVYGKVCHLPVEVEYKAWWAIKMLNMDLSRAGMKRFLNLNEMEELRNDTYNNSNTAKQRLKRWHDQWIALYTIQQVHSNEVVELLNSNSTGNFKVNGQRLKPFVGPFSRDNEEINLLEPYQA</sequence>
<organism evidence="2 3">
    <name type="scientific">Vitis vinifera</name>
    <name type="common">Grape</name>
    <dbReference type="NCBI Taxonomy" id="29760"/>
    <lineage>
        <taxon>Eukaryota</taxon>
        <taxon>Viridiplantae</taxon>
        <taxon>Streptophyta</taxon>
        <taxon>Embryophyta</taxon>
        <taxon>Tracheophyta</taxon>
        <taxon>Spermatophyta</taxon>
        <taxon>Magnoliopsida</taxon>
        <taxon>eudicotyledons</taxon>
        <taxon>Gunneridae</taxon>
        <taxon>Pentapetalae</taxon>
        <taxon>rosids</taxon>
        <taxon>Vitales</taxon>
        <taxon>Vitaceae</taxon>
        <taxon>Viteae</taxon>
        <taxon>Vitis</taxon>
    </lineage>
</organism>
<dbReference type="InterPro" id="IPR012337">
    <property type="entry name" value="RNaseH-like_sf"/>
</dbReference>
<gene>
    <name evidence="2" type="ORF">CK203_099387</name>
</gene>
<dbReference type="InterPro" id="IPR052160">
    <property type="entry name" value="Gypsy_RT_Integrase-like"/>
</dbReference>
<dbReference type="Gene3D" id="3.30.420.10">
    <property type="entry name" value="Ribonuclease H-like superfamily/Ribonuclease H"/>
    <property type="match status" value="1"/>
</dbReference>
<dbReference type="GO" id="GO:0015074">
    <property type="term" value="P:DNA integration"/>
    <property type="evidence" value="ECO:0007669"/>
    <property type="project" value="InterPro"/>
</dbReference>
<reference evidence="2 3" key="1">
    <citation type="journal article" date="2018" name="PLoS Genet.">
        <title>Population sequencing reveals clonal diversity and ancestral inbreeding in the grapevine cultivar Chardonnay.</title>
        <authorList>
            <person name="Roach M.J."/>
            <person name="Johnson D.L."/>
            <person name="Bohlmann J."/>
            <person name="van Vuuren H.J."/>
            <person name="Jones S.J."/>
            <person name="Pretorius I.S."/>
            <person name="Schmidt S.A."/>
            <person name="Borneman A.R."/>
        </authorList>
    </citation>
    <scope>NUCLEOTIDE SEQUENCE [LARGE SCALE GENOMIC DNA]</scope>
    <source>
        <strain evidence="3">cv. Chardonnay</strain>
        <tissue evidence="2">Leaf</tissue>
    </source>
</reference>
<evidence type="ECO:0000259" key="1">
    <source>
        <dbReference type="PROSITE" id="PS50994"/>
    </source>
</evidence>
<dbReference type="SUPFAM" id="SSF53098">
    <property type="entry name" value="Ribonuclease H-like"/>
    <property type="match status" value="1"/>
</dbReference>
<name>A0A438CHR6_VITVI</name>
<proteinExistence type="predicted"/>
<feature type="domain" description="Integrase catalytic" evidence="1">
    <location>
        <begin position="41"/>
        <end position="153"/>
    </location>
</feature>
<dbReference type="AlphaFoldDB" id="A0A438CHR6"/>
<comment type="caution">
    <text evidence="2">The sequence shown here is derived from an EMBL/GenBank/DDBJ whole genome shotgun (WGS) entry which is preliminary data.</text>
</comment>
<dbReference type="Proteomes" id="UP000288805">
    <property type="component" value="Unassembled WGS sequence"/>
</dbReference>
<evidence type="ECO:0000313" key="3">
    <source>
        <dbReference type="Proteomes" id="UP000288805"/>
    </source>
</evidence>
<dbReference type="GO" id="GO:0003676">
    <property type="term" value="F:nucleic acid binding"/>
    <property type="evidence" value="ECO:0007669"/>
    <property type="project" value="InterPro"/>
</dbReference>